<dbReference type="KEGG" id="naer:MJ1_0234"/>
<keyword evidence="1" id="KW-0472">Membrane</keyword>
<dbReference type="Proteomes" id="UP001055553">
    <property type="component" value="Chromosome"/>
</dbReference>
<gene>
    <name evidence="2" type="ORF">MJ1_0234</name>
</gene>
<sequence length="194" mass="23037">MKKDKIISMIIFIAFLIFIIYILYKSYYNHKNIYYYNKDNITIASPYSIDQLSNINIYPNISIYSIINNKSIYLLLFNPNLTGYYNAELLYIDLKIPNIIPTCFGYSNGCTFFLENNSIENNTILLYQYYNNQYKYYYIPLNDTLLIYLVPTNKSYGIYLYPENNTILLENNNSIIGEEIAAKFVLYWYGFINN</sequence>
<evidence type="ECO:0000313" key="3">
    <source>
        <dbReference type="Proteomes" id="UP001055553"/>
    </source>
</evidence>
<organism evidence="2 3">
    <name type="scientific">Nanobdella aerobiophila</name>
    <dbReference type="NCBI Taxonomy" id="2586965"/>
    <lineage>
        <taxon>Archaea</taxon>
        <taxon>Nanobdellota</taxon>
        <taxon>Nanobdellia</taxon>
        <taxon>Nanobdellales</taxon>
        <taxon>Nanobdellaceae</taxon>
        <taxon>Nanobdella</taxon>
    </lineage>
</organism>
<proteinExistence type="predicted"/>
<dbReference type="EMBL" id="AP019769">
    <property type="protein sequence ID" value="BBL45405.1"/>
    <property type="molecule type" value="Genomic_DNA"/>
</dbReference>
<protein>
    <submittedName>
        <fullName evidence="2">Uncharacterized protein</fullName>
    </submittedName>
</protein>
<evidence type="ECO:0000256" key="1">
    <source>
        <dbReference type="SAM" id="Phobius"/>
    </source>
</evidence>
<feature type="transmembrane region" description="Helical" evidence="1">
    <location>
        <begin position="6"/>
        <end position="24"/>
    </location>
</feature>
<name>A0A915SF15_9ARCH</name>
<keyword evidence="3" id="KW-1185">Reference proteome</keyword>
<dbReference type="GeneID" id="74568185"/>
<reference evidence="3" key="1">
    <citation type="journal article" date="2022" name="Int. J. Syst. Evol. Microbiol.">
        <title>Nanobdella aerobiophila gen. nov., sp. nov., a thermoacidophilic, obligate ectosymbiotic archaeon, and proposal of Nanobdellaceae fam. nov., Nanobdellales ord. nov. and Nanobdellia class. nov.</title>
        <authorList>
            <person name="Kato S."/>
            <person name="Ogasawara A."/>
            <person name="Itoh T."/>
            <person name="Sakai H.D."/>
            <person name="Shimizu M."/>
            <person name="Yuki M."/>
            <person name="Kaneko M."/>
            <person name="Takashina T."/>
            <person name="Ohkuma M."/>
        </authorList>
    </citation>
    <scope>NUCLEOTIDE SEQUENCE [LARGE SCALE GENOMIC DNA]</scope>
    <source>
        <strain evidence="3">MJ1</strain>
    </source>
</reference>
<dbReference type="AlphaFoldDB" id="A0A915SF15"/>
<keyword evidence="1" id="KW-1133">Transmembrane helix</keyword>
<accession>A0A915SF15</accession>
<dbReference type="RefSeq" id="WP_258393438.1">
    <property type="nucleotide sequence ID" value="NZ_AP019769.1"/>
</dbReference>
<keyword evidence="1" id="KW-0812">Transmembrane</keyword>
<evidence type="ECO:0000313" key="2">
    <source>
        <dbReference type="EMBL" id="BBL45405.1"/>
    </source>
</evidence>